<reference evidence="4 5" key="1">
    <citation type="submission" date="2017-02" db="EMBL/GenBank/DDBJ databases">
        <title>Clonality and virulence of isolates of VRE in Hematopoietic Stem Cell Transplanted (HSCT) patients.</title>
        <authorList>
            <person name="Marchi A.P."/>
            <person name="Martins R.C."/>
            <person name="Marie S.K."/>
            <person name="Levin A.S."/>
            <person name="Costa S.F."/>
        </authorList>
    </citation>
    <scope>NUCLEOTIDE SEQUENCE [LARGE SCALE GENOMIC DNA]</scope>
    <source>
        <strain evidence="4 5">LIM1759</strain>
    </source>
</reference>
<dbReference type="GO" id="GO:1902600">
    <property type="term" value="P:proton transmembrane transport"/>
    <property type="evidence" value="ECO:0007669"/>
    <property type="project" value="TreeGrafter"/>
</dbReference>
<evidence type="ECO:0000313" key="4">
    <source>
        <dbReference type="EMBL" id="OOL58293.1"/>
    </source>
</evidence>
<dbReference type="GO" id="GO:0030007">
    <property type="term" value="P:intracellular potassium ion homeostasis"/>
    <property type="evidence" value="ECO:0007669"/>
    <property type="project" value="TreeGrafter"/>
</dbReference>
<sequence>FVVLGVLLMLVQSYKNMTFLPVVIINTVIGIYQEIKSKKVLDSLNILNATKVTVVRDGQEQEISPDELVLDDVVLFKSGEQISG</sequence>
<dbReference type="GO" id="GO:0006883">
    <property type="term" value="P:intracellular sodium ion homeostasis"/>
    <property type="evidence" value="ECO:0007669"/>
    <property type="project" value="TreeGrafter"/>
</dbReference>
<dbReference type="GO" id="GO:1990573">
    <property type="term" value="P:potassium ion import across plasma membrane"/>
    <property type="evidence" value="ECO:0007669"/>
    <property type="project" value="TreeGrafter"/>
</dbReference>
<dbReference type="AlphaFoldDB" id="A0A1S8IT77"/>
<gene>
    <name evidence="4" type="ORF">B1P95_22245</name>
</gene>
<dbReference type="Pfam" id="PF00122">
    <property type="entry name" value="E1-E2_ATPase"/>
    <property type="match status" value="1"/>
</dbReference>
<dbReference type="Gene3D" id="2.70.150.10">
    <property type="entry name" value="Calcium-transporting ATPase, cytoplasmic transduction domain A"/>
    <property type="match status" value="1"/>
</dbReference>
<name>A0A1S8IT77_ENTFC</name>
<keyword evidence="2" id="KW-0472">Membrane</keyword>
<dbReference type="GO" id="GO:0005886">
    <property type="term" value="C:plasma membrane"/>
    <property type="evidence" value="ECO:0007669"/>
    <property type="project" value="UniProtKB-SubCell"/>
</dbReference>
<accession>A0A1S8IT77</accession>
<keyword evidence="2" id="KW-1003">Cell membrane</keyword>
<comment type="subcellular location">
    <subcellularLocation>
        <location evidence="1">Cell membrane</location>
        <topology evidence="1">Multi-pass membrane protein</topology>
    </subcellularLocation>
</comment>
<dbReference type="SUPFAM" id="SSF81665">
    <property type="entry name" value="Calcium ATPase, transmembrane domain M"/>
    <property type="match status" value="1"/>
</dbReference>
<dbReference type="EMBL" id="MVGJ01001307">
    <property type="protein sequence ID" value="OOL58293.1"/>
    <property type="molecule type" value="Genomic_DNA"/>
</dbReference>
<dbReference type="GO" id="GO:0005391">
    <property type="term" value="F:P-type sodium:potassium-exchanging transporter activity"/>
    <property type="evidence" value="ECO:0007669"/>
    <property type="project" value="TreeGrafter"/>
</dbReference>
<protein>
    <recommendedName>
        <fullName evidence="3">P-type ATPase A domain-containing protein</fullName>
    </recommendedName>
</protein>
<organism evidence="4 5">
    <name type="scientific">Enterococcus faecium</name>
    <name type="common">Streptococcus faecium</name>
    <dbReference type="NCBI Taxonomy" id="1352"/>
    <lineage>
        <taxon>Bacteria</taxon>
        <taxon>Bacillati</taxon>
        <taxon>Bacillota</taxon>
        <taxon>Bacilli</taxon>
        <taxon>Lactobacillales</taxon>
        <taxon>Enterococcaceae</taxon>
        <taxon>Enterococcus</taxon>
    </lineage>
</organism>
<evidence type="ECO:0000256" key="2">
    <source>
        <dbReference type="ARBA" id="ARBA00022475"/>
    </source>
</evidence>
<feature type="domain" description="P-type ATPase A" evidence="3">
    <location>
        <begin position="47"/>
        <end position="83"/>
    </location>
</feature>
<dbReference type="Proteomes" id="UP000191171">
    <property type="component" value="Unassembled WGS sequence"/>
</dbReference>
<feature type="non-terminal residue" evidence="4">
    <location>
        <position position="1"/>
    </location>
</feature>
<proteinExistence type="predicted"/>
<evidence type="ECO:0000313" key="5">
    <source>
        <dbReference type="Proteomes" id="UP000191171"/>
    </source>
</evidence>
<feature type="non-terminal residue" evidence="4">
    <location>
        <position position="84"/>
    </location>
</feature>
<dbReference type="PANTHER" id="PTHR43294:SF21">
    <property type="entry name" value="CATION TRANSPORTING ATPASE"/>
    <property type="match status" value="1"/>
</dbReference>
<dbReference type="GO" id="GO:0036376">
    <property type="term" value="P:sodium ion export across plasma membrane"/>
    <property type="evidence" value="ECO:0007669"/>
    <property type="project" value="TreeGrafter"/>
</dbReference>
<dbReference type="PANTHER" id="PTHR43294">
    <property type="entry name" value="SODIUM/POTASSIUM-TRANSPORTING ATPASE SUBUNIT ALPHA"/>
    <property type="match status" value="1"/>
</dbReference>
<evidence type="ECO:0000259" key="3">
    <source>
        <dbReference type="Pfam" id="PF00122"/>
    </source>
</evidence>
<evidence type="ECO:0000256" key="1">
    <source>
        <dbReference type="ARBA" id="ARBA00004651"/>
    </source>
</evidence>
<dbReference type="InterPro" id="IPR050510">
    <property type="entry name" value="Cation_transp_ATPase_P-type"/>
</dbReference>
<dbReference type="InterPro" id="IPR059000">
    <property type="entry name" value="ATPase_P-type_domA"/>
</dbReference>
<comment type="caution">
    <text evidence="4">The sequence shown here is derived from an EMBL/GenBank/DDBJ whole genome shotgun (WGS) entry which is preliminary data.</text>
</comment>
<dbReference type="InterPro" id="IPR023298">
    <property type="entry name" value="ATPase_P-typ_TM_dom_sf"/>
</dbReference>
<dbReference type="Gene3D" id="1.20.1110.10">
    <property type="entry name" value="Calcium-transporting ATPase, transmembrane domain"/>
    <property type="match status" value="1"/>
</dbReference>